<name>A0A926Y1I8_9BACT</name>
<gene>
    <name evidence="2" type="ORF">IC229_06600</name>
</gene>
<dbReference type="Proteomes" id="UP000598820">
    <property type="component" value="Unassembled WGS sequence"/>
</dbReference>
<comment type="caution">
    <text evidence="2">The sequence shown here is derived from an EMBL/GenBank/DDBJ whole genome shotgun (WGS) entry which is preliminary data.</text>
</comment>
<dbReference type="Gene3D" id="2.40.160.130">
    <property type="entry name" value="Capsule assembly protein Wzi"/>
    <property type="match status" value="1"/>
</dbReference>
<keyword evidence="3" id="KW-1185">Reference proteome</keyword>
<proteinExistence type="predicted"/>
<evidence type="ECO:0000313" key="3">
    <source>
        <dbReference type="Proteomes" id="UP000598820"/>
    </source>
</evidence>
<protein>
    <recommendedName>
        <fullName evidence="4">Capsule assembly Wzi family protein</fullName>
    </recommendedName>
</protein>
<accession>A0A926Y1I8</accession>
<evidence type="ECO:0008006" key="4">
    <source>
        <dbReference type="Google" id="ProtNLM"/>
    </source>
</evidence>
<dbReference type="AlphaFoldDB" id="A0A926Y1I8"/>
<dbReference type="PROSITE" id="PS51257">
    <property type="entry name" value="PROKAR_LIPOPROTEIN"/>
    <property type="match status" value="1"/>
</dbReference>
<reference evidence="2" key="1">
    <citation type="submission" date="2020-09" db="EMBL/GenBank/DDBJ databases">
        <authorList>
            <person name="Kim M.K."/>
        </authorList>
    </citation>
    <scope>NUCLEOTIDE SEQUENCE</scope>
    <source>
        <strain evidence="2">BT702</strain>
    </source>
</reference>
<sequence>MGYAIRLLAGLLVTIGCSAQTTKPLRYHTEVGGYFSTPNQTPFWLRANQYGIVPQESAFMTLRHAMRVDYHDKPRTRLDSLRAVNRRIDWGWGAEAVLNAGTTYNVLIPEAYVKVRFGKNLEVWTGRRREIIGIVDSTLSSGSYAWSGNTLPMLKIQIAAPDYFPRNALFGFKGFYAHGWFEEVRFVKNVMLHQKALYGRFGKPHWRLKLYGGFNHQVMWGGNTESLPGGVIKNNQLPNRFSDYVDVITGSTLGNRTDVDTNRISRFDRENRIGNHLGSIDLGLEFRARSFSIFAYRQSIYEDGSLFYLINISDGLNGLRIRNRRQPNPRGLQIQDILLEYLYTESQGGALFLEKTGQQGRDNYFNHSQYRDGWSRFGLTMGTPFISPSNDSQSTLPRYAFTNNNRVSVMHVGLSGQVLDVLRFQIKASYSQNLGTYEVPFPAPVQQFSSVFSFSVPLPILQGITANLAVANDTGDLYPNSTGFYLGFRKEGQSRKRD</sequence>
<evidence type="ECO:0000313" key="2">
    <source>
        <dbReference type="EMBL" id="MBD2700295.1"/>
    </source>
</evidence>
<evidence type="ECO:0000256" key="1">
    <source>
        <dbReference type="SAM" id="SignalP"/>
    </source>
</evidence>
<dbReference type="RefSeq" id="WP_190886160.1">
    <property type="nucleotide sequence ID" value="NZ_JACWZY010000004.1"/>
</dbReference>
<dbReference type="EMBL" id="JACWZY010000004">
    <property type="protein sequence ID" value="MBD2700295.1"/>
    <property type="molecule type" value="Genomic_DNA"/>
</dbReference>
<feature type="signal peptide" evidence="1">
    <location>
        <begin position="1"/>
        <end position="19"/>
    </location>
</feature>
<dbReference type="InterPro" id="IPR038636">
    <property type="entry name" value="Wzi_sf"/>
</dbReference>
<feature type="chain" id="PRO_5037564117" description="Capsule assembly Wzi family protein" evidence="1">
    <location>
        <begin position="20"/>
        <end position="498"/>
    </location>
</feature>
<organism evidence="2 3">
    <name type="scientific">Spirosoma profusum</name>
    <dbReference type="NCBI Taxonomy" id="2771354"/>
    <lineage>
        <taxon>Bacteria</taxon>
        <taxon>Pseudomonadati</taxon>
        <taxon>Bacteroidota</taxon>
        <taxon>Cytophagia</taxon>
        <taxon>Cytophagales</taxon>
        <taxon>Cytophagaceae</taxon>
        <taxon>Spirosoma</taxon>
    </lineage>
</organism>
<keyword evidence="1" id="KW-0732">Signal</keyword>